<evidence type="ECO:0000313" key="19">
    <source>
        <dbReference type="EMBL" id="RMY22056.1"/>
    </source>
</evidence>
<feature type="transmembrane region" description="Helical" evidence="17">
    <location>
        <begin position="274"/>
        <end position="293"/>
    </location>
</feature>
<dbReference type="EMBL" id="QWIM01000235">
    <property type="protein sequence ID" value="RMY37452.1"/>
    <property type="molecule type" value="Genomic_DNA"/>
</dbReference>
<evidence type="ECO:0000256" key="8">
    <source>
        <dbReference type="ARBA" id="ARBA00022723"/>
    </source>
</evidence>
<dbReference type="CDD" id="cd16479">
    <property type="entry name" value="RING-H2_synoviolin"/>
    <property type="match status" value="1"/>
</dbReference>
<evidence type="ECO:0000256" key="2">
    <source>
        <dbReference type="ARBA" id="ARBA00004477"/>
    </source>
</evidence>
<keyword evidence="6" id="KW-0808">Transferase</keyword>
<evidence type="ECO:0000256" key="15">
    <source>
        <dbReference type="PROSITE-ProRule" id="PRU00175"/>
    </source>
</evidence>
<dbReference type="SUPFAM" id="SSF57850">
    <property type="entry name" value="RING/U-box"/>
    <property type="match status" value="1"/>
</dbReference>
<evidence type="ECO:0000256" key="7">
    <source>
        <dbReference type="ARBA" id="ARBA00022692"/>
    </source>
</evidence>
<dbReference type="AlphaFoldDB" id="A0A3M7A3B1"/>
<feature type="compositionally biased region" description="Polar residues" evidence="16">
    <location>
        <begin position="812"/>
        <end position="851"/>
    </location>
</feature>
<dbReference type="Proteomes" id="UP000276864">
    <property type="component" value="Unassembled WGS sequence"/>
</dbReference>
<evidence type="ECO:0000256" key="3">
    <source>
        <dbReference type="ARBA" id="ARBA00004906"/>
    </source>
</evidence>
<protein>
    <recommendedName>
        <fullName evidence="5">RING-type E3 ubiquitin transferase</fullName>
        <ecNumber evidence="5">2.3.2.27</ecNumber>
    </recommendedName>
</protein>
<dbReference type="Gene3D" id="3.30.40.10">
    <property type="entry name" value="Zinc/RING finger domain, C3HC4 (zinc finger)"/>
    <property type="match status" value="1"/>
</dbReference>
<comment type="pathway">
    <text evidence="3">Protein modification; protein ubiquitination.</text>
</comment>
<comment type="catalytic activity">
    <reaction evidence="1">
        <text>S-ubiquitinyl-[E2 ubiquitin-conjugating enzyme]-L-cysteine + [acceptor protein]-L-lysine = [E2 ubiquitin-conjugating enzyme]-L-cysteine + N(6)-ubiquitinyl-[acceptor protein]-L-lysine.</text>
        <dbReference type="EC" id="2.3.2.27"/>
    </reaction>
</comment>
<evidence type="ECO:0000256" key="16">
    <source>
        <dbReference type="SAM" id="MobiDB-lite"/>
    </source>
</evidence>
<dbReference type="InterPro" id="IPR001841">
    <property type="entry name" value="Znf_RING"/>
</dbReference>
<dbReference type="EC" id="2.3.2.27" evidence="5"/>
<feature type="transmembrane region" description="Helical" evidence="17">
    <location>
        <begin position="172"/>
        <end position="198"/>
    </location>
</feature>
<dbReference type="Pfam" id="PF25563">
    <property type="entry name" value="TPR_SYVN1_N"/>
    <property type="match status" value="1"/>
</dbReference>
<evidence type="ECO:0000256" key="12">
    <source>
        <dbReference type="ARBA" id="ARBA00022833"/>
    </source>
</evidence>
<dbReference type="InterPro" id="IPR058051">
    <property type="entry name" value="Znf_RING_synoviolin"/>
</dbReference>
<feature type="domain" description="RING-type" evidence="18">
    <location>
        <begin position="342"/>
        <end position="411"/>
    </location>
</feature>
<dbReference type="Proteomes" id="UP000271337">
    <property type="component" value="Unassembled WGS sequence"/>
</dbReference>
<feature type="compositionally biased region" description="Polar residues" evidence="16">
    <location>
        <begin position="785"/>
        <end position="798"/>
    </location>
</feature>
<comment type="subcellular location">
    <subcellularLocation>
        <location evidence="2">Endoplasmic reticulum membrane</location>
        <topology evidence="2">Multi-pass membrane protein</topology>
    </subcellularLocation>
</comment>
<feature type="region of interest" description="Disordered" evidence="16">
    <location>
        <begin position="354"/>
        <end position="378"/>
    </location>
</feature>
<feature type="transmembrane region" description="Helical" evidence="17">
    <location>
        <begin position="138"/>
        <end position="160"/>
    </location>
</feature>
<evidence type="ECO:0000256" key="4">
    <source>
        <dbReference type="ARBA" id="ARBA00010089"/>
    </source>
</evidence>
<evidence type="ECO:0000256" key="14">
    <source>
        <dbReference type="ARBA" id="ARBA00023136"/>
    </source>
</evidence>
<evidence type="ECO:0000259" key="18">
    <source>
        <dbReference type="PROSITE" id="PS50089"/>
    </source>
</evidence>
<feature type="region of interest" description="Disordered" evidence="16">
    <location>
        <begin position="224"/>
        <end position="245"/>
    </location>
</feature>
<feature type="transmembrane region" description="Helical" evidence="17">
    <location>
        <begin position="98"/>
        <end position="118"/>
    </location>
</feature>
<proteinExistence type="inferred from homology"/>
<feature type="transmembrane region" description="Helical" evidence="17">
    <location>
        <begin position="34"/>
        <end position="60"/>
    </location>
</feature>
<feature type="region of interest" description="Disordered" evidence="16">
    <location>
        <begin position="662"/>
        <end position="870"/>
    </location>
</feature>
<feature type="compositionally biased region" description="Acidic residues" evidence="16">
    <location>
        <begin position="860"/>
        <end position="870"/>
    </location>
</feature>
<dbReference type="EMBL" id="QWIL01000210">
    <property type="protein sequence ID" value="RMY22056.1"/>
    <property type="molecule type" value="Genomic_DNA"/>
</dbReference>
<feature type="region of interest" description="Disordered" evidence="16">
    <location>
        <begin position="418"/>
        <end position="455"/>
    </location>
</feature>
<dbReference type="OrthoDB" id="7759664at2759"/>
<keyword evidence="12" id="KW-0862">Zinc</keyword>
<sequence>MRLAYYAGASTAAAAAALLKAFHQRPNFYSATVYLAQSNACLLILTNLCLVAACSLMYGLQRLLYGRLRPIEIEQLSEKAWYAVLDTLLAMPSFREEVGGWLLTMFVLLLAGKVWGWIGEGRVDILEQQPPANPRLFHFRLATSLLLSVVFDLWMLNYCVETVMANPRPGMMVIFTFEFAVLGVFSTFTLARYCLAVIQIRLEKKQMEEAIEARKIEIRAERAAARQNEAEDGTPLPASAPDDEPIEVDENEVDIPGWEDKRRYLFALEVFTDFVKMMIYLVFFTVSITFNGLPMHIMRDVYMTFASFSKRVSDYMAYRKATSDMNTRYPDATTEEIRGDACIVCRESMVSWEQPADGQAQPDGQPPAPAPAPQRRRDEGLRAKKLPCGHILHLRCLKAWLERQQVCPTCRRPVVTQPEAGQQAQPGQPGQANVPGVPGMPGAPGAGGAGQQRPAAQNRARIFNLGPIRIGFLNGPGDQIQNIVNQMRNPQAAQDADAAIPGAPQQGPNHLGLQVPYATGAAGQPGVAGLRGRSPVSTQVQMLQLEQRLMHDAHNLGIEQQQLSTLRMMEAELARLRASHLPAHQPVGTQAAAQRQQVGLQQGVPGFNVPFGSVPEYPLSGNHQQTMMSGDENLPQGLVLPEGWSLLPLRRQNLGTLAPQGAYQVPQQQQSSQQPPIQTTTNGPTAGPTAQQPTDAPPRELQQQTQASGPTDDRGSPLFVPAQQAQTHAVPATEPTMSTNPPVTAMPQPETQPAAEPTMTTDPQVTATPQPQTQPPAQPSTSTVAAQPSQAPVEQTPPSTEPEKEQTAPAPWTSNSDNGWSFIDQPTESSSANEPSTNPTAGETSDQTQSGKGKGRAVEVEDVPDEEDKS</sequence>
<keyword evidence="14 17" id="KW-0472">Membrane</keyword>
<evidence type="ECO:0000256" key="6">
    <source>
        <dbReference type="ARBA" id="ARBA00022679"/>
    </source>
</evidence>
<comment type="caution">
    <text evidence="19">The sequence shown here is derived from an EMBL/GenBank/DDBJ whole genome shotgun (WGS) entry which is preliminary data.</text>
</comment>
<dbReference type="Pfam" id="PF13639">
    <property type="entry name" value="zf-RING_2"/>
    <property type="match status" value="1"/>
</dbReference>
<evidence type="ECO:0000313" key="20">
    <source>
        <dbReference type="EMBL" id="RMY37452.1"/>
    </source>
</evidence>
<dbReference type="InterPro" id="IPR050731">
    <property type="entry name" value="HRD1_E3_ubiq-ligases"/>
</dbReference>
<evidence type="ECO:0000313" key="22">
    <source>
        <dbReference type="Proteomes" id="UP000276864"/>
    </source>
</evidence>
<evidence type="ECO:0000256" key="17">
    <source>
        <dbReference type="SAM" id="Phobius"/>
    </source>
</evidence>
<dbReference type="SMART" id="SM00184">
    <property type="entry name" value="RING"/>
    <property type="match status" value="1"/>
</dbReference>
<dbReference type="GO" id="GO:0005789">
    <property type="term" value="C:endoplasmic reticulum membrane"/>
    <property type="evidence" value="ECO:0007669"/>
    <property type="project" value="UniProtKB-SubCell"/>
</dbReference>
<feature type="compositionally biased region" description="Low complexity" evidence="16">
    <location>
        <begin position="662"/>
        <end position="691"/>
    </location>
</feature>
<keyword evidence="7 17" id="KW-0812">Transmembrane</keyword>
<evidence type="ECO:0000313" key="21">
    <source>
        <dbReference type="Proteomes" id="UP000271337"/>
    </source>
</evidence>
<comment type="similarity">
    <text evidence="4">Belongs to the HRD1 family.</text>
</comment>
<dbReference type="PANTHER" id="PTHR22763">
    <property type="entry name" value="RING ZINC FINGER PROTEIN"/>
    <property type="match status" value="1"/>
</dbReference>
<keyword evidence="8" id="KW-0479">Metal-binding</keyword>
<feature type="compositionally biased region" description="Low complexity" evidence="16">
    <location>
        <begin position="418"/>
        <end position="437"/>
    </location>
</feature>
<evidence type="ECO:0000256" key="11">
    <source>
        <dbReference type="ARBA" id="ARBA00022824"/>
    </source>
</evidence>
<dbReference type="InterPro" id="IPR057992">
    <property type="entry name" value="TPR_SYVN1_N"/>
</dbReference>
<dbReference type="GO" id="GO:0043161">
    <property type="term" value="P:proteasome-mediated ubiquitin-dependent protein catabolic process"/>
    <property type="evidence" value="ECO:0007669"/>
    <property type="project" value="TreeGrafter"/>
</dbReference>
<evidence type="ECO:0000256" key="13">
    <source>
        <dbReference type="ARBA" id="ARBA00022989"/>
    </source>
</evidence>
<organism evidence="19 21">
    <name type="scientific">Hortaea werneckii</name>
    <name type="common">Black yeast</name>
    <name type="synonym">Cladosporium werneckii</name>
    <dbReference type="NCBI Taxonomy" id="91943"/>
    <lineage>
        <taxon>Eukaryota</taxon>
        <taxon>Fungi</taxon>
        <taxon>Dikarya</taxon>
        <taxon>Ascomycota</taxon>
        <taxon>Pezizomycotina</taxon>
        <taxon>Dothideomycetes</taxon>
        <taxon>Dothideomycetidae</taxon>
        <taxon>Mycosphaerellales</taxon>
        <taxon>Teratosphaeriaceae</taxon>
        <taxon>Hortaea</taxon>
    </lineage>
</organism>
<evidence type="ECO:0000256" key="1">
    <source>
        <dbReference type="ARBA" id="ARBA00000900"/>
    </source>
</evidence>
<evidence type="ECO:0000256" key="5">
    <source>
        <dbReference type="ARBA" id="ARBA00012483"/>
    </source>
</evidence>
<keyword evidence="13 17" id="KW-1133">Transmembrane helix</keyword>
<feature type="compositionally biased region" description="Low complexity" evidence="16">
    <location>
        <begin position="354"/>
        <end position="363"/>
    </location>
</feature>
<evidence type="ECO:0000256" key="9">
    <source>
        <dbReference type="ARBA" id="ARBA00022771"/>
    </source>
</evidence>
<dbReference type="GO" id="GO:0008270">
    <property type="term" value="F:zinc ion binding"/>
    <property type="evidence" value="ECO:0007669"/>
    <property type="project" value="UniProtKB-KW"/>
</dbReference>
<evidence type="ECO:0000256" key="10">
    <source>
        <dbReference type="ARBA" id="ARBA00022786"/>
    </source>
</evidence>
<dbReference type="InterPro" id="IPR013083">
    <property type="entry name" value="Znf_RING/FYVE/PHD"/>
</dbReference>
<reference evidence="21 22" key="1">
    <citation type="journal article" date="2018" name="BMC Genomics">
        <title>Genomic evidence for intraspecific hybridization in a clonal and extremely halotolerant yeast.</title>
        <authorList>
            <person name="Gostincar C."/>
            <person name="Stajich J.E."/>
            <person name="Zupancic J."/>
            <person name="Zalar P."/>
            <person name="Gunde-Cimerman N."/>
        </authorList>
    </citation>
    <scope>NUCLEOTIDE SEQUENCE [LARGE SCALE GENOMIC DNA]</scope>
    <source>
        <strain evidence="20 22">EXF-6651</strain>
        <strain evidence="19 21">EXF-6669</strain>
    </source>
</reference>
<accession>A0A3M7A3B1</accession>
<keyword evidence="9 15" id="KW-0863">Zinc-finger</keyword>
<gene>
    <name evidence="20" type="ORF">D0866_03259</name>
    <name evidence="19" type="ORF">D0867_02953</name>
</gene>
<keyword evidence="10" id="KW-0833">Ubl conjugation pathway</keyword>
<dbReference type="PROSITE" id="PS50089">
    <property type="entry name" value="ZF_RING_2"/>
    <property type="match status" value="1"/>
</dbReference>
<keyword evidence="11" id="KW-0256">Endoplasmic reticulum</keyword>
<dbReference type="GO" id="GO:0061630">
    <property type="term" value="F:ubiquitin protein ligase activity"/>
    <property type="evidence" value="ECO:0007669"/>
    <property type="project" value="UniProtKB-EC"/>
</dbReference>
<dbReference type="GO" id="GO:0036503">
    <property type="term" value="P:ERAD pathway"/>
    <property type="evidence" value="ECO:0007669"/>
    <property type="project" value="TreeGrafter"/>
</dbReference>
<name>A0A3M7A3B1_HORWE</name>
<dbReference type="PANTHER" id="PTHR22763:SF184">
    <property type="entry name" value="E3 UBIQUITIN-PROTEIN LIGASE SYNOVIOLIN"/>
    <property type="match status" value="1"/>
</dbReference>